<sequence length="677" mass="74043">MKKQIKKFFKPKGIGAKLLTVFLLVTFAICTSLSVISSFIARNALNRLLNSTLPQTTEMSSKYIHEKLEISKRAVENLSANDLVIDDKLSVDEKLKTLESALKLNGFLRIGIADKNGNIKFNDSSTNISKREYFKEALGGKVSVSAPSPSINEKDNGAIVSAYASPIKDRNGQIINVLVAIEKADFFNEIVKNIQIGETGEAFIVSNDGEIVGDKDISRIGTVNLKEACKTEESLKGFDKVLDNMIKNEKGIELYNNGSKDIFLSYNNILDTDWTLGIKIEKNEVLKDVKTIQVSSFVAALICLVIGSILIMYQIKSINKGLKNATNALNVIGNGDMTVNIDEKLIERTDELGIMGKAMKTMQGSVSSTIKSIRENAENIDNYSENLASISEEMASSTDSVANSIQEVSTGIQNQSEDMSSMFSMLEDFNHRIEMVMLSINEIGSENKEIYTLSEKSNGDMQKVTVSVSNVNDGFRSLVNKVKSVEENINKINEIITLINSISEQTNLLALNAAIEAARVGESGKGFAVVADEIRKLAEQSKMSAHSITKLLNTVFNETGIMVQTTEIVKGEIESQSEIINGAVGSFEKIKEAVNNITPKITDSQGLVKEIVTSKESINEKVQNVMSISQEIAASSQEIAAISEEMNASSEEVASSALNLTDMTKTMKETVELFKVD</sequence>
<organism evidence="12 13">
    <name type="scientific">Clostridium senegalense</name>
    <dbReference type="NCBI Taxonomy" id="1465809"/>
    <lineage>
        <taxon>Bacteria</taxon>
        <taxon>Bacillati</taxon>
        <taxon>Bacillota</taxon>
        <taxon>Clostridia</taxon>
        <taxon>Eubacteriales</taxon>
        <taxon>Clostridiaceae</taxon>
        <taxon>Clostridium</taxon>
    </lineage>
</organism>
<evidence type="ECO:0000313" key="13">
    <source>
        <dbReference type="Proteomes" id="UP000481872"/>
    </source>
</evidence>
<dbReference type="InterPro" id="IPR004089">
    <property type="entry name" value="MCPsignal_dom"/>
</dbReference>
<comment type="similarity">
    <text evidence="8">Belongs to the methyl-accepting chemotaxis (MCP) protein family.</text>
</comment>
<evidence type="ECO:0000256" key="1">
    <source>
        <dbReference type="ARBA" id="ARBA00004651"/>
    </source>
</evidence>
<accession>A0A6M0H4I1</accession>
<evidence type="ECO:0000256" key="4">
    <source>
        <dbReference type="ARBA" id="ARBA00022692"/>
    </source>
</evidence>
<dbReference type="GO" id="GO:0006935">
    <property type="term" value="P:chemotaxis"/>
    <property type="evidence" value="ECO:0007669"/>
    <property type="project" value="UniProtKB-KW"/>
</dbReference>
<dbReference type="Pfam" id="PF00015">
    <property type="entry name" value="MCPsignal"/>
    <property type="match status" value="1"/>
</dbReference>
<keyword evidence="7 9" id="KW-0807">Transducer</keyword>
<dbReference type="PROSITE" id="PS50111">
    <property type="entry name" value="CHEMOTAXIS_TRANSDUC_2"/>
    <property type="match status" value="1"/>
</dbReference>
<dbReference type="Proteomes" id="UP000481872">
    <property type="component" value="Unassembled WGS sequence"/>
</dbReference>
<dbReference type="PROSITE" id="PS50885">
    <property type="entry name" value="HAMP"/>
    <property type="match status" value="1"/>
</dbReference>
<dbReference type="GO" id="GO:0005886">
    <property type="term" value="C:plasma membrane"/>
    <property type="evidence" value="ECO:0007669"/>
    <property type="project" value="UniProtKB-SubCell"/>
</dbReference>
<dbReference type="Gene3D" id="3.30.450.20">
    <property type="entry name" value="PAS domain"/>
    <property type="match status" value="1"/>
</dbReference>
<dbReference type="SUPFAM" id="SSF58104">
    <property type="entry name" value="Methyl-accepting chemotaxis protein (MCP) signaling domain"/>
    <property type="match status" value="1"/>
</dbReference>
<keyword evidence="3" id="KW-0145">Chemotaxis</keyword>
<evidence type="ECO:0000256" key="2">
    <source>
        <dbReference type="ARBA" id="ARBA00022475"/>
    </source>
</evidence>
<comment type="caution">
    <text evidence="12">The sequence shown here is derived from an EMBL/GenBank/DDBJ whole genome shotgun (WGS) entry which is preliminary data.</text>
</comment>
<feature type="domain" description="HAMP" evidence="11">
    <location>
        <begin position="316"/>
        <end position="371"/>
    </location>
</feature>
<evidence type="ECO:0000256" key="7">
    <source>
        <dbReference type="ARBA" id="ARBA00023224"/>
    </source>
</evidence>
<evidence type="ECO:0000256" key="5">
    <source>
        <dbReference type="ARBA" id="ARBA00022989"/>
    </source>
</evidence>
<evidence type="ECO:0000259" key="11">
    <source>
        <dbReference type="PROSITE" id="PS50885"/>
    </source>
</evidence>
<dbReference type="CDD" id="cd12912">
    <property type="entry name" value="PDC2_MCP_like"/>
    <property type="match status" value="1"/>
</dbReference>
<keyword evidence="5" id="KW-1133">Transmembrane helix</keyword>
<keyword evidence="6" id="KW-0472">Membrane</keyword>
<dbReference type="InterPro" id="IPR029151">
    <property type="entry name" value="Sensor-like_sf"/>
</dbReference>
<keyword evidence="2" id="KW-1003">Cell membrane</keyword>
<comment type="subcellular location">
    <subcellularLocation>
        <location evidence="1">Cell membrane</location>
        <topology evidence="1">Multi-pass membrane protein</topology>
    </subcellularLocation>
</comment>
<feature type="domain" description="Methyl-accepting transducer" evidence="10">
    <location>
        <begin position="390"/>
        <end position="654"/>
    </location>
</feature>
<dbReference type="RefSeq" id="WP_199870359.1">
    <property type="nucleotide sequence ID" value="NZ_JAAGPU010000023.1"/>
</dbReference>
<keyword evidence="4" id="KW-0812">Transmembrane</keyword>
<evidence type="ECO:0000256" key="6">
    <source>
        <dbReference type="ARBA" id="ARBA00023136"/>
    </source>
</evidence>
<evidence type="ECO:0000256" key="9">
    <source>
        <dbReference type="PROSITE-ProRule" id="PRU00284"/>
    </source>
</evidence>
<dbReference type="PANTHER" id="PTHR32089:SF112">
    <property type="entry name" value="LYSOZYME-LIKE PROTEIN-RELATED"/>
    <property type="match status" value="1"/>
</dbReference>
<dbReference type="SUPFAM" id="SSF103190">
    <property type="entry name" value="Sensory domain-like"/>
    <property type="match status" value="1"/>
</dbReference>
<dbReference type="InterPro" id="IPR003660">
    <property type="entry name" value="HAMP_dom"/>
</dbReference>
<gene>
    <name evidence="12" type="ORF">G3M99_12220</name>
</gene>
<proteinExistence type="inferred from homology"/>
<keyword evidence="13" id="KW-1185">Reference proteome</keyword>
<evidence type="ECO:0000313" key="12">
    <source>
        <dbReference type="EMBL" id="NEU05605.1"/>
    </source>
</evidence>
<dbReference type="Pfam" id="PF02743">
    <property type="entry name" value="dCache_1"/>
    <property type="match status" value="1"/>
</dbReference>
<dbReference type="PANTHER" id="PTHR32089">
    <property type="entry name" value="METHYL-ACCEPTING CHEMOTAXIS PROTEIN MCPB"/>
    <property type="match status" value="1"/>
</dbReference>
<dbReference type="GO" id="GO:0007165">
    <property type="term" value="P:signal transduction"/>
    <property type="evidence" value="ECO:0007669"/>
    <property type="project" value="UniProtKB-KW"/>
</dbReference>
<protein>
    <recommendedName>
        <fullName evidence="14">Methyl-accepting chemotaxis protein</fullName>
    </recommendedName>
</protein>
<dbReference type="Gene3D" id="1.10.287.950">
    <property type="entry name" value="Methyl-accepting chemotaxis protein"/>
    <property type="match status" value="1"/>
</dbReference>
<dbReference type="InterPro" id="IPR033479">
    <property type="entry name" value="dCache_1"/>
</dbReference>
<dbReference type="SMART" id="SM00304">
    <property type="entry name" value="HAMP"/>
    <property type="match status" value="1"/>
</dbReference>
<reference evidence="12 13" key="1">
    <citation type="submission" date="2020-02" db="EMBL/GenBank/DDBJ databases">
        <title>Genome assembly of a novel Clostridium senegalense strain.</title>
        <authorList>
            <person name="Gupta T.B."/>
            <person name="Jauregui R."/>
            <person name="Maclean P."/>
            <person name="Nawarathana A."/>
            <person name="Brightwell G."/>
        </authorList>
    </citation>
    <scope>NUCLEOTIDE SEQUENCE [LARGE SCALE GENOMIC DNA]</scope>
    <source>
        <strain evidence="12 13">AGRFS4</strain>
    </source>
</reference>
<dbReference type="CDD" id="cd12914">
    <property type="entry name" value="PDC1_DGC_like"/>
    <property type="match status" value="1"/>
</dbReference>
<dbReference type="AlphaFoldDB" id="A0A6M0H4I1"/>
<dbReference type="SMART" id="SM00283">
    <property type="entry name" value="MA"/>
    <property type="match status" value="1"/>
</dbReference>
<evidence type="ECO:0008006" key="14">
    <source>
        <dbReference type="Google" id="ProtNLM"/>
    </source>
</evidence>
<evidence type="ECO:0000259" key="10">
    <source>
        <dbReference type="PROSITE" id="PS50111"/>
    </source>
</evidence>
<name>A0A6M0H4I1_9CLOT</name>
<evidence type="ECO:0000256" key="8">
    <source>
        <dbReference type="ARBA" id="ARBA00029447"/>
    </source>
</evidence>
<dbReference type="EMBL" id="JAAGPU010000023">
    <property type="protein sequence ID" value="NEU05605.1"/>
    <property type="molecule type" value="Genomic_DNA"/>
</dbReference>
<evidence type="ECO:0000256" key="3">
    <source>
        <dbReference type="ARBA" id="ARBA00022500"/>
    </source>
</evidence>